<feature type="domain" description="Polymerase/histidinol phosphatase N-terminal" evidence="12">
    <location>
        <begin position="52"/>
        <end position="119"/>
    </location>
</feature>
<dbReference type="SMART" id="SM00481">
    <property type="entry name" value="POLIIIAc"/>
    <property type="match status" value="1"/>
</dbReference>
<evidence type="ECO:0000256" key="5">
    <source>
        <dbReference type="ARBA" id="ARBA00022679"/>
    </source>
</evidence>
<comment type="catalytic activity">
    <reaction evidence="11">
        <text>DNA(n) + a 2'-deoxyribonucleoside 5'-triphosphate = DNA(n+1) + diphosphate</text>
        <dbReference type="Rhea" id="RHEA:22508"/>
        <dbReference type="Rhea" id="RHEA-COMP:17339"/>
        <dbReference type="Rhea" id="RHEA-COMP:17340"/>
        <dbReference type="ChEBI" id="CHEBI:33019"/>
        <dbReference type="ChEBI" id="CHEBI:61560"/>
        <dbReference type="ChEBI" id="CHEBI:173112"/>
        <dbReference type="EC" id="2.7.7.7"/>
    </reaction>
</comment>
<dbReference type="GO" id="GO:0008408">
    <property type="term" value="F:3'-5' exonuclease activity"/>
    <property type="evidence" value="ECO:0007669"/>
    <property type="project" value="InterPro"/>
</dbReference>
<dbReference type="GO" id="GO:0005737">
    <property type="term" value="C:cytoplasm"/>
    <property type="evidence" value="ECO:0007669"/>
    <property type="project" value="UniProtKB-SubCell"/>
</dbReference>
<proteinExistence type="inferred from homology"/>
<reference evidence="13 14" key="1">
    <citation type="journal article" date="2015" name="Genome Announc.">
        <title>Expanding the biotechnology potential of lactobacilli through comparative genomics of 213 strains and associated genera.</title>
        <authorList>
            <person name="Sun Z."/>
            <person name="Harris H.M."/>
            <person name="McCann A."/>
            <person name="Guo C."/>
            <person name="Argimon S."/>
            <person name="Zhang W."/>
            <person name="Yang X."/>
            <person name="Jeffery I.B."/>
            <person name="Cooney J.C."/>
            <person name="Kagawa T.F."/>
            <person name="Liu W."/>
            <person name="Song Y."/>
            <person name="Salvetti E."/>
            <person name="Wrobel A."/>
            <person name="Rasinkangas P."/>
            <person name="Parkhill J."/>
            <person name="Rea M.C."/>
            <person name="O'Sullivan O."/>
            <person name="Ritari J."/>
            <person name="Douillard F.P."/>
            <person name="Paul Ross R."/>
            <person name="Yang R."/>
            <person name="Briner A.E."/>
            <person name="Felis G.E."/>
            <person name="de Vos W.M."/>
            <person name="Barrangou R."/>
            <person name="Klaenhammer T.R."/>
            <person name="Caufield P.W."/>
            <person name="Cui Y."/>
            <person name="Zhang H."/>
            <person name="O'Toole P.W."/>
        </authorList>
    </citation>
    <scope>NUCLEOTIDE SEQUENCE [LARGE SCALE GENOMIC DNA]</scope>
    <source>
        <strain evidence="13 14">DSM 14500</strain>
    </source>
</reference>
<dbReference type="Proteomes" id="UP000050872">
    <property type="component" value="Unassembled WGS sequence"/>
</dbReference>
<dbReference type="PANTHER" id="PTHR32294:SF0">
    <property type="entry name" value="DNA POLYMERASE III SUBUNIT ALPHA"/>
    <property type="match status" value="1"/>
</dbReference>
<evidence type="ECO:0000256" key="3">
    <source>
        <dbReference type="ARBA" id="ARBA00012417"/>
    </source>
</evidence>
<evidence type="ECO:0000313" key="14">
    <source>
        <dbReference type="Proteomes" id="UP000050872"/>
    </source>
</evidence>
<comment type="subunit">
    <text evidence="10">DNA polymerase III contains a core (composed of alpha, epsilon and theta chains) that associates with a tau subunit. This core dimerizes to form the POLIII' complex. PolIII' associates with the gamma complex (composed of gamma, delta, delta', psi and chi chains) and with the beta chain to form the complete DNA polymerase III complex.</text>
</comment>
<evidence type="ECO:0000256" key="7">
    <source>
        <dbReference type="ARBA" id="ARBA00022705"/>
    </source>
</evidence>
<evidence type="ECO:0000256" key="1">
    <source>
        <dbReference type="ARBA" id="ARBA00004496"/>
    </source>
</evidence>
<dbReference type="PATRIC" id="fig|1423770.3.peg.1985"/>
<dbReference type="EC" id="2.7.7.7" evidence="3"/>
<evidence type="ECO:0000256" key="9">
    <source>
        <dbReference type="ARBA" id="ARBA00025611"/>
    </source>
</evidence>
<dbReference type="InterPro" id="IPR040982">
    <property type="entry name" value="DNA_pol3_finger"/>
</dbReference>
<protein>
    <recommendedName>
        <fullName evidence="4">DNA polymerase III subunit alpha</fullName>
        <ecNumber evidence="3">2.7.7.7</ecNumber>
    </recommendedName>
</protein>
<dbReference type="InterPro" id="IPR041931">
    <property type="entry name" value="DNA_pol3_alpha_thumb_dom"/>
</dbReference>
<dbReference type="GO" id="GO:0006260">
    <property type="term" value="P:DNA replication"/>
    <property type="evidence" value="ECO:0007669"/>
    <property type="project" value="UniProtKB-KW"/>
</dbReference>
<dbReference type="Pfam" id="PF17657">
    <property type="entry name" value="DNA_pol3_finger"/>
    <property type="match status" value="1"/>
</dbReference>
<evidence type="ECO:0000256" key="6">
    <source>
        <dbReference type="ARBA" id="ARBA00022695"/>
    </source>
</evidence>
<dbReference type="InterPro" id="IPR016195">
    <property type="entry name" value="Pol/histidinol_Pase-like"/>
</dbReference>
<dbReference type="EMBL" id="AZEZ01000004">
    <property type="protein sequence ID" value="KRL45930.1"/>
    <property type="molecule type" value="Genomic_DNA"/>
</dbReference>
<dbReference type="Gene3D" id="1.10.10.1600">
    <property type="entry name" value="Bacterial DNA polymerase III alpha subunit, thumb domain"/>
    <property type="match status" value="1"/>
</dbReference>
<dbReference type="Gene3D" id="2.40.50.140">
    <property type="entry name" value="Nucleic acid-binding proteins"/>
    <property type="match status" value="1"/>
</dbReference>
<comment type="caution">
    <text evidence="13">The sequence shown here is derived from an EMBL/GenBank/DDBJ whole genome shotgun (WGS) entry which is preliminary data.</text>
</comment>
<dbReference type="InterPro" id="IPR004365">
    <property type="entry name" value="NA-bd_OB_tRNA"/>
</dbReference>
<dbReference type="CDD" id="cd07431">
    <property type="entry name" value="PHP_PolIIIA"/>
    <property type="match status" value="1"/>
</dbReference>
<dbReference type="InterPro" id="IPR029460">
    <property type="entry name" value="DNAPol_HHH"/>
</dbReference>
<dbReference type="PANTHER" id="PTHR32294">
    <property type="entry name" value="DNA POLYMERASE III SUBUNIT ALPHA"/>
    <property type="match status" value="1"/>
</dbReference>
<dbReference type="InterPro" id="IPR004805">
    <property type="entry name" value="DnaE2/DnaE/PolC"/>
</dbReference>
<dbReference type="SUPFAM" id="SSF50249">
    <property type="entry name" value="Nucleic acid-binding proteins"/>
    <property type="match status" value="1"/>
</dbReference>
<dbReference type="GO" id="GO:0003676">
    <property type="term" value="F:nucleic acid binding"/>
    <property type="evidence" value="ECO:0007669"/>
    <property type="project" value="InterPro"/>
</dbReference>
<evidence type="ECO:0000256" key="8">
    <source>
        <dbReference type="ARBA" id="ARBA00022932"/>
    </source>
</evidence>
<dbReference type="Gene3D" id="1.10.150.870">
    <property type="match status" value="1"/>
</dbReference>
<keyword evidence="14" id="KW-1185">Reference proteome</keyword>
<evidence type="ECO:0000259" key="12">
    <source>
        <dbReference type="SMART" id="SM00481"/>
    </source>
</evidence>
<dbReference type="NCBIfam" id="TIGR00594">
    <property type="entry name" value="polc"/>
    <property type="match status" value="1"/>
</dbReference>
<dbReference type="InterPro" id="IPR012340">
    <property type="entry name" value="NA-bd_OB-fold"/>
</dbReference>
<evidence type="ECO:0000256" key="10">
    <source>
        <dbReference type="ARBA" id="ARBA00026073"/>
    </source>
</evidence>
<dbReference type="GO" id="GO:0003887">
    <property type="term" value="F:DNA-directed DNA polymerase activity"/>
    <property type="evidence" value="ECO:0007669"/>
    <property type="project" value="UniProtKB-KW"/>
</dbReference>
<dbReference type="CDD" id="cd04485">
    <property type="entry name" value="DnaE_OBF"/>
    <property type="match status" value="1"/>
</dbReference>
<comment type="similarity">
    <text evidence="2">Belongs to the DNA polymerase type-C family. DnaE subfamily.</text>
</comment>
<evidence type="ECO:0000256" key="4">
    <source>
        <dbReference type="ARBA" id="ARBA00019114"/>
    </source>
</evidence>
<evidence type="ECO:0000256" key="11">
    <source>
        <dbReference type="ARBA" id="ARBA00049244"/>
    </source>
</evidence>
<comment type="subcellular location">
    <subcellularLocation>
        <location evidence="1">Cytoplasm</location>
    </subcellularLocation>
</comment>
<accession>A0A0R1QTV3</accession>
<keyword evidence="8 13" id="KW-0239">DNA-directed DNA polymerase</keyword>
<keyword evidence="5" id="KW-0808">Transferase</keyword>
<dbReference type="NCBIfam" id="NF004226">
    <property type="entry name" value="PRK05673.1"/>
    <property type="match status" value="1"/>
</dbReference>
<gene>
    <name evidence="13" type="ORF">FD29_GL001934</name>
</gene>
<keyword evidence="6" id="KW-0548">Nucleotidyltransferase</keyword>
<dbReference type="STRING" id="1423770.FD29_GL001934"/>
<dbReference type="Pfam" id="PF01336">
    <property type="entry name" value="tRNA_anti-codon"/>
    <property type="match status" value="1"/>
</dbReference>
<evidence type="ECO:0000313" key="13">
    <source>
        <dbReference type="EMBL" id="KRL45930.1"/>
    </source>
</evidence>
<dbReference type="Gene3D" id="3.20.20.140">
    <property type="entry name" value="Metal-dependent hydrolases"/>
    <property type="match status" value="1"/>
</dbReference>
<name>A0A0R1QTV3_9LACO</name>
<dbReference type="Pfam" id="PF07733">
    <property type="entry name" value="DNA_pol3_alpha"/>
    <property type="match status" value="1"/>
</dbReference>
<dbReference type="AlphaFoldDB" id="A0A0R1QTV3"/>
<dbReference type="InterPro" id="IPR003141">
    <property type="entry name" value="Pol/His_phosphatase_N"/>
</dbReference>
<organism evidence="13 14">
    <name type="scientific">Companilactobacillus mindensis DSM 14500</name>
    <dbReference type="NCBI Taxonomy" id="1423770"/>
    <lineage>
        <taxon>Bacteria</taxon>
        <taxon>Bacillati</taxon>
        <taxon>Bacillota</taxon>
        <taxon>Bacilli</taxon>
        <taxon>Lactobacillales</taxon>
        <taxon>Lactobacillaceae</taxon>
        <taxon>Companilactobacillus</taxon>
    </lineage>
</organism>
<evidence type="ECO:0000256" key="2">
    <source>
        <dbReference type="ARBA" id="ARBA00009496"/>
    </source>
</evidence>
<dbReference type="Pfam" id="PF02811">
    <property type="entry name" value="PHP"/>
    <property type="match status" value="1"/>
</dbReference>
<dbReference type="InterPro" id="IPR004013">
    <property type="entry name" value="PHP_dom"/>
</dbReference>
<keyword evidence="7" id="KW-0235">DNA replication</keyword>
<comment type="function">
    <text evidence="9">DNA polymerase III is a complex, multichain enzyme responsible for most of the replicative synthesis in bacteria. This DNA polymerase also exhibits 3' to 5' exonuclease activity. The alpha chain is the DNA polymerase.</text>
</comment>
<dbReference type="SUPFAM" id="SSF89550">
    <property type="entry name" value="PHP domain-like"/>
    <property type="match status" value="1"/>
</dbReference>
<dbReference type="InterPro" id="IPR011708">
    <property type="entry name" value="DNA_pol3_alpha_NTPase_dom"/>
</dbReference>
<dbReference type="Pfam" id="PF14579">
    <property type="entry name" value="HHH_6"/>
    <property type="match status" value="1"/>
</dbReference>
<sequence length="1155" mass="131714">MSQHDRPENYSNISHFFHLTFSSSLAQKGILPNKLSLDFDIILNKGGDKLQAQLQVMSSYSLLHSPAKLTELVDYGKARGYSAMALTDINNLYGSIDFYKYAKKVGIKPIIGLTIEIAGIIDLEQTYPLLLLAKNNLGYKNLIKISSAIMSQKDAIQIETIKNYFGGLFVITPAEGSEILTTDVSQYVSKLKMLTENDSIYLGVGLYSGQIDNVRNIKQVAQTQNLPLVALSDVRYINEDDHLAYQVVNNLRTGQRFESLDQVVEKGDHYLREYQTFVDDFMAVDMTEAVKNSEKIADECNVEIEFKSTELPEFTTPEGLPSRDFLHQLATKGLKRRLNGNIPTNYQTRLDYELGVIDKMGFSDYFLIVWDVIKHAHEVGIKTGPGRGSAAGALVSYCLGITQVDPIQYDLLFERFLNPQRANMPDIDLDLPDDRRDEMVRYMHDKYGSDHMAQIITFGTLSAKMALRDISRTFSQTQFQISQWSNAIPKKLNISLQESLDESSALRNLVDNSRENQLIFKVAQRIEGIPRHYSTHAAGVILSKKPLTDIVAVQLEDDGINLTQQTKYNVESIGLLKIDFLGLKNLTILDKAIQMISKKYGREFIPERIPLNDPKTLELFQKGATDGVFQFESDGIKSVLRRLKPTSFDDIVATNALYRPGPMQNISTFIARKHGQEPVIYPDRSLEKILRPTYGILVYQEQVMQASSEMANFSLADADILRRAISKKNEQLIEENRQKFIEGAVNQGHDQASAEKVYQYIEKFGNYGFNKSHAVAYSMIAFWLAYMKVHFPDSFFACLLNANLNNESKVSTYIQDAKDAKVKVLNVDVNQSQYEFTDEKQAIRFGFLSIKGMRRDLAQNIIEDRQKSGEYDSALNFLKRIDSRFVKRDYLEPMILAGAFDSFNRNRKELLYDFRDLIESIQLAGSNLSLFDMLDPKKHQVDDFTLTERLNQEKEYLGVYVSGHPVEKYRNRLLDLRTVKISDLNQMRNETVNVLGLIKNLRVIRTKKGQRMCFMTIEDESGSISVTVFPKLFQRIEDMELDGKIFLFAGHGNIGQRGDLEFIADKLSDPKQYTVQLPSEKLYLKVAKGVDTPENLEQLYKIIESSRGKMPVIVYREKKHQALLLKSNRWIDFNSEVQGKLENFLGKKSVFLKKD</sequence>